<evidence type="ECO:0000313" key="2">
    <source>
        <dbReference type="EMBL" id="MXQ13345.1"/>
    </source>
</evidence>
<evidence type="ECO:0000259" key="1">
    <source>
        <dbReference type="Pfam" id="PF13610"/>
    </source>
</evidence>
<proteinExistence type="predicted"/>
<dbReference type="OrthoDB" id="1376408at2"/>
<dbReference type="InterPro" id="IPR032874">
    <property type="entry name" value="DDE_dom"/>
</dbReference>
<keyword evidence="3" id="KW-1185">Reference proteome</keyword>
<accession>A0A7X3MUR6</accession>
<dbReference type="EMBL" id="WURB01000015">
    <property type="protein sequence ID" value="MXQ13345.1"/>
    <property type="molecule type" value="Genomic_DNA"/>
</dbReference>
<organism evidence="2 3">
    <name type="scientific">Microvirga makkahensis</name>
    <dbReference type="NCBI Taxonomy" id="1128670"/>
    <lineage>
        <taxon>Bacteria</taxon>
        <taxon>Pseudomonadati</taxon>
        <taxon>Pseudomonadota</taxon>
        <taxon>Alphaproteobacteria</taxon>
        <taxon>Hyphomicrobiales</taxon>
        <taxon>Methylobacteriaceae</taxon>
        <taxon>Microvirga</taxon>
    </lineage>
</organism>
<protein>
    <submittedName>
        <fullName evidence="2">DDE-type integrase/transposase/recombinase</fullName>
    </submittedName>
</protein>
<comment type="caution">
    <text evidence="2">The sequence shown here is derived from an EMBL/GenBank/DDBJ whole genome shotgun (WGS) entry which is preliminary data.</text>
</comment>
<dbReference type="Pfam" id="PF13610">
    <property type="entry name" value="DDE_Tnp_IS240"/>
    <property type="match status" value="1"/>
</dbReference>
<reference evidence="2 3" key="1">
    <citation type="submission" date="2019-12" db="EMBL/GenBank/DDBJ databases">
        <authorList>
            <person name="Yuan C.-G."/>
        </authorList>
    </citation>
    <scope>NUCLEOTIDE SEQUENCE [LARGE SCALE GENOMIC DNA]</scope>
    <source>
        <strain evidence="2 3">KCTC 23863</strain>
    </source>
</reference>
<feature type="domain" description="DDE" evidence="1">
    <location>
        <begin position="2"/>
        <end position="37"/>
    </location>
</feature>
<name>A0A7X3MUR6_9HYPH</name>
<reference evidence="2 3" key="2">
    <citation type="submission" date="2020-01" db="EMBL/GenBank/DDBJ databases">
        <title>Microvirga sp. nov., an arsenate reduction bacterium isolated from Tibet hotspring sediments.</title>
        <authorList>
            <person name="Xian W.-D."/>
            <person name="Li W.-J."/>
        </authorList>
    </citation>
    <scope>NUCLEOTIDE SEQUENCE [LARGE SCALE GENOMIC DNA]</scope>
    <source>
        <strain evidence="2 3">KCTC 23863</strain>
    </source>
</reference>
<gene>
    <name evidence="2" type="ORF">GR328_18130</name>
</gene>
<evidence type="ECO:0000313" key="3">
    <source>
        <dbReference type="Proteomes" id="UP000436483"/>
    </source>
</evidence>
<sequence length="56" mass="6668">MRVGGRWKYLFRAVDKYRQLIDFMLSDRSEHPSRLSLLVQSPLADERLSAIPNYDR</sequence>
<dbReference type="AlphaFoldDB" id="A0A7X3MUR6"/>
<dbReference type="Proteomes" id="UP000436483">
    <property type="component" value="Unassembled WGS sequence"/>
</dbReference>